<dbReference type="PANTHER" id="PTHR39430">
    <property type="entry name" value="MEMBRANE-ASSOCIATED PROTEASE-RELATED"/>
    <property type="match status" value="1"/>
</dbReference>
<gene>
    <name evidence="3" type="ORF">GCM10010470_14820</name>
</gene>
<organism evidence="3 4">
    <name type="scientific">Saccharopolyspora taberi</name>
    <dbReference type="NCBI Taxonomy" id="60895"/>
    <lineage>
        <taxon>Bacteria</taxon>
        <taxon>Bacillati</taxon>
        <taxon>Actinomycetota</taxon>
        <taxon>Actinomycetes</taxon>
        <taxon>Pseudonocardiales</taxon>
        <taxon>Pseudonocardiaceae</taxon>
        <taxon>Saccharopolyspora</taxon>
    </lineage>
</organism>
<keyword evidence="1" id="KW-1133">Transmembrane helix</keyword>
<feature type="transmembrane region" description="Helical" evidence="1">
    <location>
        <begin position="27"/>
        <end position="49"/>
    </location>
</feature>
<reference evidence="3 4" key="1">
    <citation type="journal article" date="2019" name="Int. J. Syst. Evol. Microbiol.">
        <title>The Global Catalogue of Microorganisms (GCM) 10K type strain sequencing project: providing services to taxonomists for standard genome sequencing and annotation.</title>
        <authorList>
            <consortium name="The Broad Institute Genomics Platform"/>
            <consortium name="The Broad Institute Genome Sequencing Center for Infectious Disease"/>
            <person name="Wu L."/>
            <person name="Ma J."/>
        </authorList>
    </citation>
    <scope>NUCLEOTIDE SEQUENCE [LARGE SCALE GENOMIC DNA]</scope>
    <source>
        <strain evidence="3 4">JCM 9383</strain>
    </source>
</reference>
<keyword evidence="4" id="KW-1185">Reference proteome</keyword>
<dbReference type="Proteomes" id="UP001500979">
    <property type="component" value="Unassembled WGS sequence"/>
</dbReference>
<comment type="caution">
    <text evidence="3">The sequence shown here is derived from an EMBL/GenBank/DDBJ whole genome shotgun (WGS) entry which is preliminary data.</text>
</comment>
<evidence type="ECO:0000259" key="2">
    <source>
        <dbReference type="Pfam" id="PF02517"/>
    </source>
</evidence>
<feature type="transmembrane region" description="Helical" evidence="1">
    <location>
        <begin position="176"/>
        <end position="195"/>
    </location>
</feature>
<evidence type="ECO:0000313" key="4">
    <source>
        <dbReference type="Proteomes" id="UP001500979"/>
    </source>
</evidence>
<dbReference type="InterPro" id="IPR003675">
    <property type="entry name" value="Rce1/LyrA-like_dom"/>
</dbReference>
<dbReference type="RefSeq" id="WP_344678701.1">
    <property type="nucleotide sequence ID" value="NZ_BAAAUX010000007.1"/>
</dbReference>
<evidence type="ECO:0000313" key="3">
    <source>
        <dbReference type="EMBL" id="GAA2781915.1"/>
    </source>
</evidence>
<name>A0ABN3V7F8_9PSEU</name>
<feature type="domain" description="CAAX prenyl protease 2/Lysostaphin resistance protein A-like" evidence="2">
    <location>
        <begin position="146"/>
        <end position="237"/>
    </location>
</feature>
<proteinExistence type="predicted"/>
<sequence length="304" mass="31360">MQLSERAKSPSPLLDGIFLARRPTGPVLALVVLLGCLFVGQAVALLVLALVTGAGAGLLEPRLALADQMVLMLAFGGTTALLWLWIRFREGRPFGSVGFLPASRVPQRLALGAAGAAVALSIPVLANVVSGQFTMDGPVPAQAAGVLLALAGFAVQASTEEIVTRGYLLQTTYRKWGLTAAVVVQAVVFTALHGANAGVGVVPGLNLALISLLLVFWALAEGGLWGVCAFHAVWNWFQGNVFGVEVSGMNLRTTLFDAEVATGSTSLLTGGQFGVEGSLITSAVLAVGVALAVIAYRRTVRTAG</sequence>
<dbReference type="EMBL" id="BAAAUX010000007">
    <property type="protein sequence ID" value="GAA2781915.1"/>
    <property type="molecule type" value="Genomic_DNA"/>
</dbReference>
<evidence type="ECO:0000256" key="1">
    <source>
        <dbReference type="SAM" id="Phobius"/>
    </source>
</evidence>
<feature type="transmembrane region" description="Helical" evidence="1">
    <location>
        <begin position="69"/>
        <end position="88"/>
    </location>
</feature>
<keyword evidence="1" id="KW-0472">Membrane</keyword>
<accession>A0ABN3V7F8</accession>
<feature type="transmembrane region" description="Helical" evidence="1">
    <location>
        <begin position="277"/>
        <end position="296"/>
    </location>
</feature>
<protein>
    <submittedName>
        <fullName evidence="3">Type II CAAX endopeptidase family protein</fullName>
    </submittedName>
</protein>
<keyword evidence="1" id="KW-0812">Transmembrane</keyword>
<feature type="transmembrane region" description="Helical" evidence="1">
    <location>
        <begin position="109"/>
        <end position="129"/>
    </location>
</feature>
<dbReference type="Pfam" id="PF02517">
    <property type="entry name" value="Rce1-like"/>
    <property type="match status" value="1"/>
</dbReference>
<feature type="transmembrane region" description="Helical" evidence="1">
    <location>
        <begin position="207"/>
        <end position="234"/>
    </location>
</feature>
<dbReference type="PANTHER" id="PTHR39430:SF1">
    <property type="entry name" value="PROTEASE"/>
    <property type="match status" value="1"/>
</dbReference>